<comment type="caution">
    <text evidence="1">The sequence shown here is derived from an EMBL/GenBank/DDBJ whole genome shotgun (WGS) entry which is preliminary data.</text>
</comment>
<reference evidence="1 2" key="1">
    <citation type="submission" date="2015-10" db="EMBL/GenBank/DDBJ databases">
        <title>Genome analyses suggest a sexual origin of heterokaryosis in a supposedly ancient asexual fungus.</title>
        <authorList>
            <person name="Ropars J."/>
            <person name="Sedzielewska K."/>
            <person name="Noel J."/>
            <person name="Charron P."/>
            <person name="Farinelli L."/>
            <person name="Marton T."/>
            <person name="Kruger M."/>
            <person name="Pelin A."/>
            <person name="Brachmann A."/>
            <person name="Corradi N."/>
        </authorList>
    </citation>
    <scope>NUCLEOTIDE SEQUENCE [LARGE SCALE GENOMIC DNA]</scope>
    <source>
        <strain evidence="1 2">A4</strain>
    </source>
</reference>
<evidence type="ECO:0000313" key="2">
    <source>
        <dbReference type="Proteomes" id="UP000234323"/>
    </source>
</evidence>
<protein>
    <submittedName>
        <fullName evidence="1">Uncharacterized protein</fullName>
    </submittedName>
</protein>
<dbReference type="EMBL" id="LLXI01000069">
    <property type="protein sequence ID" value="PKY39592.1"/>
    <property type="molecule type" value="Genomic_DNA"/>
</dbReference>
<keyword evidence="2" id="KW-1185">Reference proteome</keyword>
<sequence>MTKKHNWALWFFTTSQIPLNSESDRYLKIKGFLLLPRSYAVNFSIQVWSVTIMMSSILLRFPVSDGTSELDELSWLSKYRIRTSELIDADESKINDVMNPRLCNERQCKELGQ</sequence>
<proteinExistence type="predicted"/>
<accession>A0A2I1FYY4</accession>
<organism evidence="1 2">
    <name type="scientific">Rhizophagus irregularis</name>
    <dbReference type="NCBI Taxonomy" id="588596"/>
    <lineage>
        <taxon>Eukaryota</taxon>
        <taxon>Fungi</taxon>
        <taxon>Fungi incertae sedis</taxon>
        <taxon>Mucoromycota</taxon>
        <taxon>Glomeromycotina</taxon>
        <taxon>Glomeromycetes</taxon>
        <taxon>Glomerales</taxon>
        <taxon>Glomeraceae</taxon>
        <taxon>Rhizophagus</taxon>
    </lineage>
</organism>
<dbReference type="AlphaFoldDB" id="A0A2I1FYY4"/>
<name>A0A2I1FYY4_9GLOM</name>
<dbReference type="Proteomes" id="UP000234323">
    <property type="component" value="Unassembled WGS sequence"/>
</dbReference>
<gene>
    <name evidence="1" type="ORF">RhiirA4_415153</name>
</gene>
<evidence type="ECO:0000313" key="1">
    <source>
        <dbReference type="EMBL" id="PKY39592.1"/>
    </source>
</evidence>